<organism evidence="1 2">
    <name type="scientific">Streptomyces camponoticapitis</name>
    <dbReference type="NCBI Taxonomy" id="1616125"/>
    <lineage>
        <taxon>Bacteria</taxon>
        <taxon>Bacillati</taxon>
        <taxon>Actinomycetota</taxon>
        <taxon>Actinomycetes</taxon>
        <taxon>Kitasatosporales</taxon>
        <taxon>Streptomycetaceae</taxon>
        <taxon>Streptomyces</taxon>
    </lineage>
</organism>
<keyword evidence="2" id="KW-1185">Reference proteome</keyword>
<dbReference type="Proteomes" id="UP000660265">
    <property type="component" value="Unassembled WGS sequence"/>
</dbReference>
<evidence type="ECO:0000313" key="1">
    <source>
        <dbReference type="EMBL" id="GGK08032.1"/>
    </source>
</evidence>
<protein>
    <submittedName>
        <fullName evidence="1">Uncharacterized protein</fullName>
    </submittedName>
</protein>
<sequence length="84" mass="9011">MRSSLAGKVVRMGDAERRVVDAFTPQPAVTEVLPGFHSRKDMLDAGADLPVRAVVLPLPDGQFRSAVTNARKPVPAEAGERAYP</sequence>
<gene>
    <name evidence="1" type="ORF">GCM10011583_44930</name>
</gene>
<accession>A0ABQ2EDX4</accession>
<evidence type="ECO:0000313" key="2">
    <source>
        <dbReference type="Proteomes" id="UP000660265"/>
    </source>
</evidence>
<name>A0ABQ2EDX4_9ACTN</name>
<dbReference type="EMBL" id="BMMV01000015">
    <property type="protein sequence ID" value="GGK08032.1"/>
    <property type="molecule type" value="Genomic_DNA"/>
</dbReference>
<reference evidence="2" key="1">
    <citation type="journal article" date="2019" name="Int. J. Syst. Evol. Microbiol.">
        <title>The Global Catalogue of Microorganisms (GCM) 10K type strain sequencing project: providing services to taxonomists for standard genome sequencing and annotation.</title>
        <authorList>
            <consortium name="The Broad Institute Genomics Platform"/>
            <consortium name="The Broad Institute Genome Sequencing Center for Infectious Disease"/>
            <person name="Wu L."/>
            <person name="Ma J."/>
        </authorList>
    </citation>
    <scope>NUCLEOTIDE SEQUENCE [LARGE SCALE GENOMIC DNA]</scope>
    <source>
        <strain evidence="2">CGMCC 4.7275</strain>
    </source>
</reference>
<proteinExistence type="predicted"/>
<comment type="caution">
    <text evidence="1">The sequence shown here is derived from an EMBL/GenBank/DDBJ whole genome shotgun (WGS) entry which is preliminary data.</text>
</comment>